<dbReference type="GO" id="GO:0055070">
    <property type="term" value="P:copper ion homeostasis"/>
    <property type="evidence" value="ECO:0007669"/>
    <property type="project" value="TreeGrafter"/>
</dbReference>
<evidence type="ECO:0000256" key="1">
    <source>
        <dbReference type="ARBA" id="ARBA00004651"/>
    </source>
</evidence>
<protein>
    <submittedName>
        <fullName evidence="16">Type cbb3 cytochrome oxidase biogenesis protein CcoI Copper-translocating P-type ATPase</fullName>
        <ecNumber evidence="16">3.6.3.4</ecNumber>
    </submittedName>
</protein>
<dbReference type="EC" id="3.6.3.4" evidence="16"/>
<evidence type="ECO:0000256" key="3">
    <source>
        <dbReference type="ARBA" id="ARBA00022475"/>
    </source>
</evidence>
<gene>
    <name evidence="16" type="ORF">MNBD_GAMMA01-550</name>
</gene>
<dbReference type="InterPro" id="IPR008250">
    <property type="entry name" value="ATPase_P-typ_transduc_dom_A_sf"/>
</dbReference>
<evidence type="ECO:0000256" key="9">
    <source>
        <dbReference type="ARBA" id="ARBA00022842"/>
    </source>
</evidence>
<dbReference type="CDD" id="cd02079">
    <property type="entry name" value="P-type_ATPase_HM"/>
    <property type="match status" value="1"/>
</dbReference>
<dbReference type="SUPFAM" id="SSF81653">
    <property type="entry name" value="Calcium ATPase, transduction domain A"/>
    <property type="match status" value="1"/>
</dbReference>
<evidence type="ECO:0000256" key="2">
    <source>
        <dbReference type="ARBA" id="ARBA00022448"/>
    </source>
</evidence>
<sequence>MPAQSCFHCHEELPNNVKITASIEGKNQHVCCYGCKAVAEFINQQGYSEFYDFRGNSQPASKAQISDSKWQQYDEAVTFATYARQTSEHMYHVTIRLEGMYCSACGWLIDKHLRGLLGITEVKLNTITKLLQVEFDKSKIALSQILSAINYLGYQPILSKDKNTQQQSISERKDALKRLVVAGFGMMFIMTVSVPLYSGEYKGIDANIKRFFELISLLAATYVYFYSGITFLKNAYRDLSNKHLGMDVPVALSISLAYWASTYNVLSANAATIYFDSMVMFVFFLLAGRFVEMSVRHQGMSANDALSSMIPSSVKLLQGTTIKTIPYDQITKGDIIEIATGEVVAIDGEIIAGDASIDESMITGESKSIAKTIGDTVMAGSNIDAGTIKIKSTAIGEETILASLSNLLESAQLQKPKTLLLIDKIAGWFVAIVLLLAILTAIYYSIYQADMALITVIALLVATCPCALSLATPVALTAGSVRLMKSGVLVNNLDAITKVNKIKNWFFDKTGTLTEPYMSLVKTHNFSNKADTQIIKIMAALEHNSSHPIASAFNDFFDNNIKISDFREESSQGIKASIGRHTYKAGTKQWCDKDSEINIDTPHTIIYLSQNNQLIAAFELENQLRQGSKQLIKYLQNNHHDISIISGDKTTAVAAIAATLNIKNYYSKHNPEQKINLIHQQQAQLKTTIMLGDGINDAPVLAQSDVSISFNQGTQLARAASDFIIMGSSLTSVQSLLTISQKTNNIIKQNIIWSLVYNLSVTPLAIMGYLAPWMAAIGMSLSSLFVVLNAKRILLIKTKNINLP</sequence>
<evidence type="ECO:0000256" key="14">
    <source>
        <dbReference type="SAM" id="Phobius"/>
    </source>
</evidence>
<evidence type="ECO:0000256" key="11">
    <source>
        <dbReference type="ARBA" id="ARBA00022989"/>
    </source>
</evidence>
<feature type="transmembrane region" description="Helical" evidence="14">
    <location>
        <begin position="273"/>
        <end position="291"/>
    </location>
</feature>
<keyword evidence="13 14" id="KW-0472">Membrane</keyword>
<reference evidence="16" key="1">
    <citation type="submission" date="2018-06" db="EMBL/GenBank/DDBJ databases">
        <authorList>
            <person name="Zhirakovskaya E."/>
        </authorList>
    </citation>
    <scope>NUCLEOTIDE SEQUENCE</scope>
</reference>
<comment type="subcellular location">
    <subcellularLocation>
        <location evidence="1">Cell membrane</location>
        <topology evidence="1">Multi-pass membrane protein</topology>
    </subcellularLocation>
</comment>
<dbReference type="AlphaFoldDB" id="A0A3B0VAK5"/>
<evidence type="ECO:0000259" key="15">
    <source>
        <dbReference type="PROSITE" id="PS50846"/>
    </source>
</evidence>
<dbReference type="PROSITE" id="PS50846">
    <property type="entry name" value="HMA_2"/>
    <property type="match status" value="1"/>
</dbReference>
<evidence type="ECO:0000313" key="16">
    <source>
        <dbReference type="EMBL" id="VAW39901.1"/>
    </source>
</evidence>
<dbReference type="InterPro" id="IPR036412">
    <property type="entry name" value="HAD-like_sf"/>
</dbReference>
<dbReference type="InterPro" id="IPR001757">
    <property type="entry name" value="P_typ_ATPase"/>
</dbReference>
<dbReference type="CDD" id="cd00371">
    <property type="entry name" value="HMA"/>
    <property type="match status" value="1"/>
</dbReference>
<evidence type="ECO:0000256" key="8">
    <source>
        <dbReference type="ARBA" id="ARBA00022840"/>
    </source>
</evidence>
<keyword evidence="11 14" id="KW-1133">Transmembrane helix</keyword>
<keyword evidence="10" id="KW-1278">Translocase</keyword>
<dbReference type="Gene3D" id="3.40.1110.10">
    <property type="entry name" value="Calcium-transporting ATPase, cytoplasmic domain N"/>
    <property type="match status" value="1"/>
</dbReference>
<keyword evidence="6" id="KW-0479">Metal-binding</keyword>
<dbReference type="InterPro" id="IPR006121">
    <property type="entry name" value="HMA_dom"/>
</dbReference>
<dbReference type="InterPro" id="IPR036163">
    <property type="entry name" value="HMA_dom_sf"/>
</dbReference>
<keyword evidence="4" id="KW-0597">Phosphoprotein</keyword>
<dbReference type="PANTHER" id="PTHR43520">
    <property type="entry name" value="ATP7, ISOFORM B"/>
    <property type="match status" value="1"/>
</dbReference>
<dbReference type="InterPro" id="IPR027256">
    <property type="entry name" value="P-typ_ATPase_IB"/>
</dbReference>
<dbReference type="Gene3D" id="3.40.50.1000">
    <property type="entry name" value="HAD superfamily/HAD-like"/>
    <property type="match status" value="1"/>
</dbReference>
<dbReference type="Pfam" id="PF12156">
    <property type="entry name" value="ATPase-cat_bd"/>
    <property type="match status" value="1"/>
</dbReference>
<evidence type="ECO:0000256" key="12">
    <source>
        <dbReference type="ARBA" id="ARBA00023065"/>
    </source>
</evidence>
<evidence type="ECO:0000256" key="5">
    <source>
        <dbReference type="ARBA" id="ARBA00022692"/>
    </source>
</evidence>
<keyword evidence="5 14" id="KW-0812">Transmembrane</keyword>
<dbReference type="GO" id="GO:0016887">
    <property type="term" value="F:ATP hydrolysis activity"/>
    <property type="evidence" value="ECO:0007669"/>
    <property type="project" value="InterPro"/>
</dbReference>
<feature type="transmembrane region" description="Helical" evidence="14">
    <location>
        <begin position="179"/>
        <end position="199"/>
    </location>
</feature>
<dbReference type="NCBIfam" id="TIGR01525">
    <property type="entry name" value="ATPase-IB_hvy"/>
    <property type="match status" value="1"/>
</dbReference>
<dbReference type="Gene3D" id="3.30.70.100">
    <property type="match status" value="1"/>
</dbReference>
<dbReference type="SUPFAM" id="SSF56784">
    <property type="entry name" value="HAD-like"/>
    <property type="match status" value="1"/>
</dbReference>
<dbReference type="NCBIfam" id="TIGR01511">
    <property type="entry name" value="ATPase-IB1_Cu"/>
    <property type="match status" value="1"/>
</dbReference>
<keyword evidence="2" id="KW-0813">Transport</keyword>
<dbReference type="NCBIfam" id="TIGR01512">
    <property type="entry name" value="ATPase-IB2_Cd"/>
    <property type="match status" value="1"/>
</dbReference>
<keyword evidence="12" id="KW-0406">Ion transport</keyword>
<evidence type="ECO:0000256" key="13">
    <source>
        <dbReference type="ARBA" id="ARBA00023136"/>
    </source>
</evidence>
<accession>A0A3B0VAK5</accession>
<name>A0A3B0VAK5_9ZZZZ</name>
<dbReference type="NCBIfam" id="TIGR01494">
    <property type="entry name" value="ATPase_P-type"/>
    <property type="match status" value="1"/>
</dbReference>
<dbReference type="GO" id="GO:0043682">
    <property type="term" value="F:P-type divalent copper transporter activity"/>
    <property type="evidence" value="ECO:0007669"/>
    <property type="project" value="TreeGrafter"/>
</dbReference>
<dbReference type="SUPFAM" id="SSF55008">
    <property type="entry name" value="HMA, heavy metal-associated domain"/>
    <property type="match status" value="1"/>
</dbReference>
<keyword evidence="16" id="KW-0378">Hydrolase</keyword>
<proteinExistence type="predicted"/>
<dbReference type="PANTHER" id="PTHR43520:SF5">
    <property type="entry name" value="CATION-TRANSPORTING P-TYPE ATPASE-RELATED"/>
    <property type="match status" value="1"/>
</dbReference>
<dbReference type="Pfam" id="PF00702">
    <property type="entry name" value="Hydrolase"/>
    <property type="match status" value="1"/>
</dbReference>
<dbReference type="InterPro" id="IPR023214">
    <property type="entry name" value="HAD_sf"/>
</dbReference>
<dbReference type="Pfam" id="PF00403">
    <property type="entry name" value="HMA"/>
    <property type="match status" value="1"/>
</dbReference>
<dbReference type="Gene3D" id="2.70.150.10">
    <property type="entry name" value="Calcium-transporting ATPase, cytoplasmic transduction domain A"/>
    <property type="match status" value="1"/>
</dbReference>
<keyword evidence="3" id="KW-1003">Cell membrane</keyword>
<dbReference type="GO" id="GO:0005524">
    <property type="term" value="F:ATP binding"/>
    <property type="evidence" value="ECO:0007669"/>
    <property type="project" value="UniProtKB-KW"/>
</dbReference>
<dbReference type="PRINTS" id="PR00119">
    <property type="entry name" value="CATATPASE"/>
</dbReference>
<dbReference type="Pfam" id="PF00122">
    <property type="entry name" value="E1-E2_ATPase"/>
    <property type="match status" value="1"/>
</dbReference>
<dbReference type="InterPro" id="IPR059000">
    <property type="entry name" value="ATPase_P-type_domA"/>
</dbReference>
<dbReference type="SUPFAM" id="SSF81665">
    <property type="entry name" value="Calcium ATPase, transmembrane domain M"/>
    <property type="match status" value="1"/>
</dbReference>
<dbReference type="InterPro" id="IPR023299">
    <property type="entry name" value="ATPase_P-typ_cyto_dom_N"/>
</dbReference>
<feature type="transmembrane region" description="Helical" evidence="14">
    <location>
        <begin position="425"/>
        <end position="446"/>
    </location>
</feature>
<dbReference type="GO" id="GO:0005886">
    <property type="term" value="C:plasma membrane"/>
    <property type="evidence" value="ECO:0007669"/>
    <property type="project" value="UniProtKB-SubCell"/>
</dbReference>
<feature type="transmembrane region" description="Helical" evidence="14">
    <location>
        <begin position="211"/>
        <end position="232"/>
    </location>
</feature>
<dbReference type="InterPro" id="IPR021993">
    <property type="entry name" value="ATPase-cat-bd"/>
</dbReference>
<organism evidence="16">
    <name type="scientific">hydrothermal vent metagenome</name>
    <dbReference type="NCBI Taxonomy" id="652676"/>
    <lineage>
        <taxon>unclassified sequences</taxon>
        <taxon>metagenomes</taxon>
        <taxon>ecological metagenomes</taxon>
    </lineage>
</organism>
<evidence type="ECO:0000256" key="4">
    <source>
        <dbReference type="ARBA" id="ARBA00022553"/>
    </source>
</evidence>
<feature type="transmembrane region" description="Helical" evidence="14">
    <location>
        <begin position="452"/>
        <end position="476"/>
    </location>
</feature>
<evidence type="ECO:0000256" key="10">
    <source>
        <dbReference type="ARBA" id="ARBA00022967"/>
    </source>
</evidence>
<keyword evidence="7" id="KW-0547">Nucleotide-binding</keyword>
<keyword evidence="8" id="KW-0067">ATP-binding</keyword>
<dbReference type="EMBL" id="UOEW01000249">
    <property type="protein sequence ID" value="VAW39901.1"/>
    <property type="molecule type" value="Genomic_DNA"/>
</dbReference>
<keyword evidence="9" id="KW-0460">Magnesium</keyword>
<dbReference type="InterPro" id="IPR023298">
    <property type="entry name" value="ATPase_P-typ_TM_dom_sf"/>
</dbReference>
<feature type="transmembrane region" description="Helical" evidence="14">
    <location>
        <begin position="773"/>
        <end position="790"/>
    </location>
</feature>
<dbReference type="GO" id="GO:0005507">
    <property type="term" value="F:copper ion binding"/>
    <property type="evidence" value="ECO:0007669"/>
    <property type="project" value="TreeGrafter"/>
</dbReference>
<evidence type="ECO:0000256" key="6">
    <source>
        <dbReference type="ARBA" id="ARBA00022723"/>
    </source>
</evidence>
<feature type="domain" description="HMA" evidence="15">
    <location>
        <begin position="91"/>
        <end position="157"/>
    </location>
</feature>
<evidence type="ECO:0000256" key="7">
    <source>
        <dbReference type="ARBA" id="ARBA00022741"/>
    </source>
</evidence>